<dbReference type="InterPro" id="IPR017896">
    <property type="entry name" value="4Fe4S_Fe-S-bd"/>
</dbReference>
<organism evidence="10 12">
    <name type="scientific">Methanosphaera cuniculi</name>
    <dbReference type="NCBI Taxonomy" id="1077256"/>
    <lineage>
        <taxon>Archaea</taxon>
        <taxon>Methanobacteriati</taxon>
        <taxon>Methanobacteriota</taxon>
        <taxon>Methanomada group</taxon>
        <taxon>Methanobacteria</taxon>
        <taxon>Methanobacteriales</taxon>
        <taxon>Methanobacteriaceae</taxon>
        <taxon>Methanosphaera</taxon>
    </lineage>
</organism>
<proteinExistence type="predicted"/>
<dbReference type="GO" id="GO:0046872">
    <property type="term" value="F:metal ion binding"/>
    <property type="evidence" value="ECO:0007669"/>
    <property type="project" value="UniProtKB-UniRule"/>
</dbReference>
<keyword evidence="6 8" id="KW-0408">Iron</keyword>
<dbReference type="EMBL" id="LMVN01000019">
    <property type="protein sequence ID" value="PAV07330.1"/>
    <property type="molecule type" value="Genomic_DNA"/>
</dbReference>
<dbReference type="InterPro" id="IPR017900">
    <property type="entry name" value="4Fe4S_Fe_S_CS"/>
</dbReference>
<comment type="function">
    <text evidence="8">Ferredoxins are iron-sulfur proteins that transfer electrons in a wide variety of metabolic reactions.</text>
</comment>
<gene>
    <name evidence="10" type="ORF">ASJ82_00335</name>
    <name evidence="11" type="ORF">MSCUN_11450</name>
</gene>
<evidence type="ECO:0000256" key="2">
    <source>
        <dbReference type="ARBA" id="ARBA00022448"/>
    </source>
</evidence>
<evidence type="ECO:0000313" key="11">
    <source>
        <dbReference type="EMBL" id="PWL07902.1"/>
    </source>
</evidence>
<dbReference type="Gene3D" id="3.30.70.20">
    <property type="match status" value="1"/>
</dbReference>
<dbReference type="SUPFAM" id="SSF54862">
    <property type="entry name" value="4Fe-4S ferredoxins"/>
    <property type="match status" value="1"/>
</dbReference>
<comment type="cofactor">
    <cofactor evidence="1 8">
        <name>[4Fe-4S] cluster</name>
        <dbReference type="ChEBI" id="CHEBI:49883"/>
    </cofactor>
</comment>
<sequence>MAVYKIGDNCVACGLCMEACPVNCISEGTPYVIDDSTCVGCGLCADACPVQAIEEVA</sequence>
<reference evidence="11 13" key="1">
    <citation type="submission" date="2016-04" db="EMBL/GenBank/DDBJ databases">
        <title>Genome sequence of Methanosphaera cuniculi DSM 4103.</title>
        <authorList>
            <person name="Poehlein A."/>
            <person name="Seedorf H."/>
            <person name="Daniel R."/>
        </authorList>
    </citation>
    <scope>NUCLEOTIDE SEQUENCE [LARGE SCALE GENOMIC DNA]</scope>
    <source>
        <strain evidence="11 13">DSM 4103</strain>
    </source>
</reference>
<evidence type="ECO:0000256" key="4">
    <source>
        <dbReference type="ARBA" id="ARBA00022723"/>
    </source>
</evidence>
<comment type="caution">
    <text evidence="10">The sequence shown here is derived from an EMBL/GenBank/DDBJ whole genome shotgun (WGS) entry which is preliminary data.</text>
</comment>
<dbReference type="GO" id="GO:0051539">
    <property type="term" value="F:4 iron, 4 sulfur cluster binding"/>
    <property type="evidence" value="ECO:0007669"/>
    <property type="project" value="UniProtKB-UniRule"/>
</dbReference>
<dbReference type="AlphaFoldDB" id="A0A2A2HDD4"/>
<dbReference type="GO" id="GO:0016491">
    <property type="term" value="F:oxidoreductase activity"/>
    <property type="evidence" value="ECO:0007669"/>
    <property type="project" value="UniProtKB-ARBA"/>
</dbReference>
<feature type="domain" description="4Fe-4S ferredoxin-type" evidence="9">
    <location>
        <begin position="29"/>
        <end position="57"/>
    </location>
</feature>
<dbReference type="OrthoDB" id="15347at2157"/>
<evidence type="ECO:0000256" key="8">
    <source>
        <dbReference type="RuleBase" id="RU365098"/>
    </source>
</evidence>
<keyword evidence="7 8" id="KW-0411">Iron-sulfur</keyword>
<feature type="domain" description="4Fe-4S ferredoxin-type" evidence="9">
    <location>
        <begin position="1"/>
        <end position="26"/>
    </location>
</feature>
<evidence type="ECO:0000256" key="6">
    <source>
        <dbReference type="ARBA" id="ARBA00023004"/>
    </source>
</evidence>
<keyword evidence="12" id="KW-1185">Reference proteome</keyword>
<evidence type="ECO:0000256" key="3">
    <source>
        <dbReference type="ARBA" id="ARBA00022485"/>
    </source>
</evidence>
<dbReference type="PRINTS" id="PR00354">
    <property type="entry name" value="7FE8SFRDOXIN"/>
</dbReference>
<evidence type="ECO:0000256" key="1">
    <source>
        <dbReference type="ARBA" id="ARBA00001966"/>
    </source>
</evidence>
<keyword evidence="2 8" id="KW-0813">Transport</keyword>
<dbReference type="EMBL" id="LWMS01000042">
    <property type="protein sequence ID" value="PWL07902.1"/>
    <property type="molecule type" value="Genomic_DNA"/>
</dbReference>
<dbReference type="Proteomes" id="UP000217528">
    <property type="component" value="Unassembled WGS sequence"/>
</dbReference>
<dbReference type="RefSeq" id="WP_095608700.1">
    <property type="nucleotide sequence ID" value="NZ_CAUHCB010000002.1"/>
</dbReference>
<evidence type="ECO:0000256" key="5">
    <source>
        <dbReference type="ARBA" id="ARBA00022982"/>
    </source>
</evidence>
<keyword evidence="4 8" id="KW-0479">Metal-binding</keyword>
<dbReference type="Pfam" id="PF00037">
    <property type="entry name" value="Fer4"/>
    <property type="match status" value="2"/>
</dbReference>
<reference evidence="10 12" key="2">
    <citation type="journal article" date="2017" name="BMC Genomics">
        <title>Genomic analysis of methanogenic archaea reveals a shift towards energy conservation.</title>
        <authorList>
            <person name="Gilmore S.P."/>
            <person name="Henske J.K."/>
            <person name="Sexton J.A."/>
            <person name="Solomon K.V."/>
            <person name="Seppala S."/>
            <person name="Yoo J.I."/>
            <person name="Huyett L.M."/>
            <person name="Pressman A."/>
            <person name="Cogan J.Z."/>
            <person name="Kivenson V."/>
            <person name="Peng X."/>
            <person name="Tan Y."/>
            <person name="Valentine D.L."/>
            <person name="O'Malley M.A."/>
        </authorList>
    </citation>
    <scope>NUCLEOTIDE SEQUENCE [LARGE SCALE GENOMIC DNA]</scope>
    <source>
        <strain evidence="10 12">1R-7</strain>
    </source>
</reference>
<dbReference type="PROSITE" id="PS00198">
    <property type="entry name" value="4FE4S_FER_1"/>
    <property type="match status" value="2"/>
</dbReference>
<dbReference type="Proteomes" id="UP000246004">
    <property type="component" value="Unassembled WGS sequence"/>
</dbReference>
<keyword evidence="3 8" id="KW-0004">4Fe-4S</keyword>
<protein>
    <recommendedName>
        <fullName evidence="8">Ferredoxin</fullName>
    </recommendedName>
</protein>
<evidence type="ECO:0000313" key="12">
    <source>
        <dbReference type="Proteomes" id="UP000217528"/>
    </source>
</evidence>
<evidence type="ECO:0000313" key="10">
    <source>
        <dbReference type="EMBL" id="PAV07330.1"/>
    </source>
</evidence>
<dbReference type="InterPro" id="IPR000813">
    <property type="entry name" value="7Fe_ferredoxin"/>
</dbReference>
<evidence type="ECO:0000313" key="13">
    <source>
        <dbReference type="Proteomes" id="UP000246004"/>
    </source>
</evidence>
<accession>A0A2A2HDD4</accession>
<name>A0A2A2HDD4_9EURY</name>
<dbReference type="PROSITE" id="PS51379">
    <property type="entry name" value="4FE4S_FER_2"/>
    <property type="match status" value="2"/>
</dbReference>
<evidence type="ECO:0000259" key="9">
    <source>
        <dbReference type="PROSITE" id="PS51379"/>
    </source>
</evidence>
<keyword evidence="5 8" id="KW-0249">Electron transport</keyword>
<dbReference type="GO" id="GO:0009055">
    <property type="term" value="F:electron transfer activity"/>
    <property type="evidence" value="ECO:0007669"/>
    <property type="project" value="UniProtKB-UniRule"/>
</dbReference>
<evidence type="ECO:0000256" key="7">
    <source>
        <dbReference type="ARBA" id="ARBA00023014"/>
    </source>
</evidence>